<name>A0A7W7H4I8_9ACTN</name>
<feature type="transmembrane region" description="Helical" evidence="1">
    <location>
        <begin position="137"/>
        <end position="161"/>
    </location>
</feature>
<dbReference type="SUPFAM" id="SSF141868">
    <property type="entry name" value="EAL domain-like"/>
    <property type="match status" value="1"/>
</dbReference>
<dbReference type="InterPro" id="IPR001633">
    <property type="entry name" value="EAL_dom"/>
</dbReference>
<gene>
    <name evidence="4" type="ORF">BJY16_007305</name>
</gene>
<feature type="transmembrane region" description="Helical" evidence="1">
    <location>
        <begin position="274"/>
        <end position="293"/>
    </location>
</feature>
<keyword evidence="1" id="KW-1133">Transmembrane helix</keyword>
<dbReference type="PROSITE" id="PS50883">
    <property type="entry name" value="EAL"/>
    <property type="match status" value="1"/>
</dbReference>
<dbReference type="InterPro" id="IPR035919">
    <property type="entry name" value="EAL_sf"/>
</dbReference>
<dbReference type="Proteomes" id="UP000546162">
    <property type="component" value="Unassembled WGS sequence"/>
</dbReference>
<dbReference type="CDD" id="cd01949">
    <property type="entry name" value="GGDEF"/>
    <property type="match status" value="1"/>
</dbReference>
<dbReference type="SUPFAM" id="SSF55073">
    <property type="entry name" value="Nucleotide cyclase"/>
    <property type="match status" value="1"/>
</dbReference>
<keyword evidence="1" id="KW-0812">Transmembrane</keyword>
<dbReference type="PROSITE" id="PS50887">
    <property type="entry name" value="GGDEF"/>
    <property type="match status" value="1"/>
</dbReference>
<comment type="caution">
    <text evidence="4">The sequence shown here is derived from an EMBL/GenBank/DDBJ whole genome shotgun (WGS) entry which is preliminary data.</text>
</comment>
<feature type="transmembrane region" description="Helical" evidence="1">
    <location>
        <begin position="40"/>
        <end position="59"/>
    </location>
</feature>
<dbReference type="InterPro" id="IPR050706">
    <property type="entry name" value="Cyclic-di-GMP_PDE-like"/>
</dbReference>
<dbReference type="InterPro" id="IPR029787">
    <property type="entry name" value="Nucleotide_cyclase"/>
</dbReference>
<accession>A0A7W7H4I8</accession>
<dbReference type="Gene3D" id="3.20.20.450">
    <property type="entry name" value="EAL domain"/>
    <property type="match status" value="1"/>
</dbReference>
<dbReference type="EMBL" id="JACHNB010000001">
    <property type="protein sequence ID" value="MBB4743846.1"/>
    <property type="molecule type" value="Genomic_DNA"/>
</dbReference>
<evidence type="ECO:0000259" key="2">
    <source>
        <dbReference type="PROSITE" id="PS50883"/>
    </source>
</evidence>
<dbReference type="RefSeq" id="WP_185044092.1">
    <property type="nucleotide sequence ID" value="NZ_BAABFG010000005.1"/>
</dbReference>
<dbReference type="Pfam" id="PF00990">
    <property type="entry name" value="GGDEF"/>
    <property type="match status" value="1"/>
</dbReference>
<evidence type="ECO:0000313" key="5">
    <source>
        <dbReference type="Proteomes" id="UP000546162"/>
    </source>
</evidence>
<feature type="transmembrane region" description="Helical" evidence="1">
    <location>
        <begin position="231"/>
        <end position="253"/>
    </location>
</feature>
<dbReference type="GO" id="GO:0071111">
    <property type="term" value="F:cyclic-guanylate-specific phosphodiesterase activity"/>
    <property type="evidence" value="ECO:0007669"/>
    <property type="project" value="InterPro"/>
</dbReference>
<keyword evidence="5" id="KW-1185">Reference proteome</keyword>
<feature type="transmembrane region" description="Helical" evidence="1">
    <location>
        <begin position="71"/>
        <end position="88"/>
    </location>
</feature>
<feature type="domain" description="EAL" evidence="2">
    <location>
        <begin position="500"/>
        <end position="755"/>
    </location>
</feature>
<sequence>MRLPSRPARTASLLAGAAGGWLAATVLIGVLGTLVPVPSWSLWPLTFAAAATTVGACWLAAGTGTGAARAFWWRLGGAVALLGIGTGGQAHELLSHPGAFLTMTPLSGGFYLAAVTLAVLALLLLPSRRRRTRRATVALWLDTTVVAVASGLIMLRGVALLPVPVNNGAVATALRILVLAAACAAVTAVVKVGMSGTGPVHGPALWMLSPVGLLGPASMLMAPVFQRWPHLNAIVVVIPPLAVLLTLAARAQIRANLAGRPDTPVVQDDADTPGISRIPYVAVGVTVVMLLAVTLLTGSLPGGLAAGAVVLIVLVLVRQHAALKDNSLLAGQLADQARHDDLTGLPNRRAFTGTLRQHHEGATVAVCDLDSFAALNDRLGDATGDEILRQAANRIALTVGGSAHVARLLGDEFGVLLPAGHPLADGDRLAVALVQAFQAPLPVGEHDLLVTVTVGSAAGSGETVPDLLRRAELALQAAQRVGTNRQQRYTGELDASAQHHADLAAALRRGLENGEFRLFYQPIVELPLGRISAVEALIRWFPDSGGAPVSPAEFIPVAEQTGMIVDLGAWILDTACADAAAWRHRFGDAAPRISVNVSARQLLDPELPALVAEVLRRHDLPAQQVTLEITETAVFAGGPALQTVHALRGLGVGIALDDFGTGHSSLTLLRTCPVTTLKVDKSFIDELNGSPQQEAIAASLSGIASTLGLRAVAEGVETQDQADRLHVLGYRFAQGYHFARPQPATAIHESLLATARAA</sequence>
<dbReference type="Gene3D" id="3.30.70.270">
    <property type="match status" value="1"/>
</dbReference>
<evidence type="ECO:0000256" key="1">
    <source>
        <dbReference type="SAM" id="Phobius"/>
    </source>
</evidence>
<dbReference type="Pfam" id="PF00563">
    <property type="entry name" value="EAL"/>
    <property type="match status" value="1"/>
</dbReference>
<dbReference type="PANTHER" id="PTHR33121">
    <property type="entry name" value="CYCLIC DI-GMP PHOSPHODIESTERASE PDEF"/>
    <property type="match status" value="1"/>
</dbReference>
<evidence type="ECO:0000259" key="3">
    <source>
        <dbReference type="PROSITE" id="PS50887"/>
    </source>
</evidence>
<reference evidence="4 5" key="1">
    <citation type="submission" date="2020-08" db="EMBL/GenBank/DDBJ databases">
        <title>Sequencing the genomes of 1000 actinobacteria strains.</title>
        <authorList>
            <person name="Klenk H.-P."/>
        </authorList>
    </citation>
    <scope>NUCLEOTIDE SEQUENCE [LARGE SCALE GENOMIC DNA]</scope>
    <source>
        <strain evidence="4 5">DSM 45809</strain>
    </source>
</reference>
<feature type="transmembrane region" description="Helical" evidence="1">
    <location>
        <begin position="108"/>
        <end position="125"/>
    </location>
</feature>
<evidence type="ECO:0000313" key="4">
    <source>
        <dbReference type="EMBL" id="MBB4743846.1"/>
    </source>
</evidence>
<feature type="domain" description="GGDEF" evidence="3">
    <location>
        <begin position="360"/>
        <end position="491"/>
    </location>
</feature>
<organism evidence="4 5">
    <name type="scientific">Actinoplanes octamycinicus</name>
    <dbReference type="NCBI Taxonomy" id="135948"/>
    <lineage>
        <taxon>Bacteria</taxon>
        <taxon>Bacillati</taxon>
        <taxon>Actinomycetota</taxon>
        <taxon>Actinomycetes</taxon>
        <taxon>Micromonosporales</taxon>
        <taxon>Micromonosporaceae</taxon>
        <taxon>Actinoplanes</taxon>
    </lineage>
</organism>
<feature type="transmembrane region" description="Helical" evidence="1">
    <location>
        <begin position="299"/>
        <end position="317"/>
    </location>
</feature>
<dbReference type="InterPro" id="IPR000160">
    <property type="entry name" value="GGDEF_dom"/>
</dbReference>
<dbReference type="InterPro" id="IPR043128">
    <property type="entry name" value="Rev_trsase/Diguanyl_cyclase"/>
</dbReference>
<dbReference type="PANTHER" id="PTHR33121:SF70">
    <property type="entry name" value="SIGNALING PROTEIN YKOW"/>
    <property type="match status" value="1"/>
</dbReference>
<feature type="transmembrane region" description="Helical" evidence="1">
    <location>
        <begin position="173"/>
        <end position="192"/>
    </location>
</feature>
<dbReference type="CDD" id="cd01948">
    <property type="entry name" value="EAL"/>
    <property type="match status" value="1"/>
</dbReference>
<keyword evidence="1" id="KW-0472">Membrane</keyword>
<feature type="transmembrane region" description="Helical" evidence="1">
    <location>
        <begin position="12"/>
        <end position="34"/>
    </location>
</feature>
<feature type="transmembrane region" description="Helical" evidence="1">
    <location>
        <begin position="204"/>
        <end position="225"/>
    </location>
</feature>
<dbReference type="AlphaFoldDB" id="A0A7W7H4I8"/>
<dbReference type="NCBIfam" id="TIGR00254">
    <property type="entry name" value="GGDEF"/>
    <property type="match status" value="1"/>
</dbReference>
<dbReference type="SMART" id="SM00052">
    <property type="entry name" value="EAL"/>
    <property type="match status" value="1"/>
</dbReference>
<proteinExistence type="predicted"/>
<dbReference type="SMART" id="SM00267">
    <property type="entry name" value="GGDEF"/>
    <property type="match status" value="1"/>
</dbReference>
<protein>
    <submittedName>
        <fullName evidence="4">Diguanylate cyclase (GGDEF)-like protein</fullName>
    </submittedName>
</protein>